<keyword evidence="3" id="KW-0597">Phosphoprotein</keyword>
<dbReference type="SMART" id="SM00388">
    <property type="entry name" value="HisKA"/>
    <property type="match status" value="1"/>
</dbReference>
<dbReference type="InterPro" id="IPR035965">
    <property type="entry name" value="PAS-like_dom_sf"/>
</dbReference>
<dbReference type="EMBL" id="OCNH01000002">
    <property type="protein sequence ID" value="SOD90423.1"/>
    <property type="molecule type" value="Genomic_DNA"/>
</dbReference>
<dbReference type="Gene3D" id="3.30.565.10">
    <property type="entry name" value="Histidine kinase-like ATPase, C-terminal domain"/>
    <property type="match status" value="1"/>
</dbReference>
<organism evidence="9 10">
    <name type="scientific">Spirosoma fluviale</name>
    <dbReference type="NCBI Taxonomy" id="1597977"/>
    <lineage>
        <taxon>Bacteria</taxon>
        <taxon>Pseudomonadati</taxon>
        <taxon>Bacteroidota</taxon>
        <taxon>Cytophagia</taxon>
        <taxon>Cytophagales</taxon>
        <taxon>Cytophagaceae</taxon>
        <taxon>Spirosoma</taxon>
    </lineage>
</organism>
<evidence type="ECO:0000256" key="3">
    <source>
        <dbReference type="ARBA" id="ARBA00022553"/>
    </source>
</evidence>
<comment type="catalytic activity">
    <reaction evidence="1">
        <text>ATP + protein L-histidine = ADP + protein N-phospho-L-histidine.</text>
        <dbReference type="EC" id="2.7.13.3"/>
    </reaction>
</comment>
<dbReference type="Pfam" id="PF00512">
    <property type="entry name" value="HisKA"/>
    <property type="match status" value="1"/>
</dbReference>
<dbReference type="InterPro" id="IPR013655">
    <property type="entry name" value="PAS_fold_3"/>
</dbReference>
<dbReference type="Pfam" id="PF02518">
    <property type="entry name" value="HATPase_c"/>
    <property type="match status" value="1"/>
</dbReference>
<dbReference type="PROSITE" id="PS50113">
    <property type="entry name" value="PAC"/>
    <property type="match status" value="1"/>
</dbReference>
<dbReference type="CDD" id="cd00075">
    <property type="entry name" value="HATPase"/>
    <property type="match status" value="1"/>
</dbReference>
<dbReference type="PANTHER" id="PTHR43304">
    <property type="entry name" value="PHYTOCHROME-LIKE PROTEIN CPH1"/>
    <property type="match status" value="1"/>
</dbReference>
<dbReference type="PRINTS" id="PR00344">
    <property type="entry name" value="BCTRLSENSOR"/>
</dbReference>
<dbReference type="Gene3D" id="3.30.450.20">
    <property type="entry name" value="PAS domain"/>
    <property type="match status" value="4"/>
</dbReference>
<dbReference type="SUPFAM" id="SSF55785">
    <property type="entry name" value="PYP-like sensor domain (PAS domain)"/>
    <property type="match status" value="4"/>
</dbReference>
<dbReference type="InterPro" id="IPR000700">
    <property type="entry name" value="PAS-assoc_C"/>
</dbReference>
<dbReference type="AlphaFoldDB" id="A0A286G4J9"/>
<feature type="domain" description="PAS" evidence="7">
    <location>
        <begin position="261"/>
        <end position="331"/>
    </location>
</feature>
<dbReference type="SMART" id="SM00387">
    <property type="entry name" value="HATPase_c"/>
    <property type="match status" value="1"/>
</dbReference>
<name>A0A286G4J9_9BACT</name>
<gene>
    <name evidence="9" type="ORF">SAMN06269250_3416</name>
</gene>
<dbReference type="SUPFAM" id="SSF47384">
    <property type="entry name" value="Homodimeric domain of signal transducing histidine kinase"/>
    <property type="match status" value="1"/>
</dbReference>
<evidence type="ECO:0000259" key="8">
    <source>
        <dbReference type="PROSITE" id="PS50113"/>
    </source>
</evidence>
<dbReference type="SUPFAM" id="SSF55874">
    <property type="entry name" value="ATPase domain of HSP90 chaperone/DNA topoisomerase II/histidine kinase"/>
    <property type="match status" value="1"/>
</dbReference>
<dbReference type="PANTHER" id="PTHR43304:SF1">
    <property type="entry name" value="PAC DOMAIN-CONTAINING PROTEIN"/>
    <property type="match status" value="1"/>
</dbReference>
<dbReference type="GO" id="GO:0000155">
    <property type="term" value="F:phosphorelay sensor kinase activity"/>
    <property type="evidence" value="ECO:0007669"/>
    <property type="project" value="InterPro"/>
</dbReference>
<keyword evidence="10" id="KW-1185">Reference proteome</keyword>
<dbReference type="InterPro" id="IPR005467">
    <property type="entry name" value="His_kinase_dom"/>
</dbReference>
<dbReference type="RefSeq" id="WP_097126947.1">
    <property type="nucleotide sequence ID" value="NZ_OCNH01000002.1"/>
</dbReference>
<accession>A0A286G4J9</accession>
<dbReference type="InterPro" id="IPR036097">
    <property type="entry name" value="HisK_dim/P_sf"/>
</dbReference>
<dbReference type="InterPro" id="IPR003594">
    <property type="entry name" value="HATPase_dom"/>
</dbReference>
<dbReference type="InterPro" id="IPR003661">
    <property type="entry name" value="HisK_dim/P_dom"/>
</dbReference>
<dbReference type="InterPro" id="IPR001610">
    <property type="entry name" value="PAC"/>
</dbReference>
<feature type="domain" description="PAC" evidence="8">
    <location>
        <begin position="456"/>
        <end position="508"/>
    </location>
</feature>
<dbReference type="PROSITE" id="PS50112">
    <property type="entry name" value="PAS"/>
    <property type="match status" value="1"/>
</dbReference>
<sequence length="742" mass="83582">MIHLQQEFYQAQRASEPLFDFIQRYALEGAWYWDLENPNHRWLNAKCYALLGYGPDERPDWRELIHPDDRRAATQPIPDKFDPANQAPEVSLRYLHRDQRVVLVTYRPWIVRNRQGAPTRLVGAQTLVTYAVAPRLLTPEQHSIFQGILANQSVYIMKTNLAGQYTFMNEYFSQVFEGQPRELLGTLALDSIYADDHGACIEAVTRCLYQPGQVCQVRLRKPLPQGGLRHTQWEFIAQTSALSQATELLCIGYDVTEKVQLRNDLSRVMSTTREALVSLAPDGRLRYVAPSWARLYGYSSDEMAGQAFAALVHAEDRGHWASALGAVIEGGTGLTLDLRIHHQNGSWVWSAAQISIDGLGEELFITCSDITERKRAQQAELESELRFRDLADNVQEIYWIRHLHEPRFLYLNPAYETFSGLSLQSVYEDPLSFLDCVVEEDRPLVGQALMGPAPHGSIRFRIRHRAGRLYWMETRLFLLENEQGIPLRRIGVATDITTLIEKEQLLTQSLANEKTLNRLKSQFISTASHEFRTPLMVISSSAELVKHYASLEAAPPATTLIRKHADTIYQQSLSLSELIDDTLTLSKIEEGQLVVHLEATDLVVLSESLISLSFADRADRRQVTVRVVGSAVGVFVDKKLLGHVLTNLLSNAFKFSSTNPVLTLRYEPSVVTLSVSDEGIGIPEADRPFLFGKFFRASNAGHIPGTGLGLSICREYMRLQGGELELESRVGRGSVFTVSLSL</sequence>
<dbReference type="NCBIfam" id="TIGR00229">
    <property type="entry name" value="sensory_box"/>
    <property type="match status" value="2"/>
</dbReference>
<reference evidence="10" key="1">
    <citation type="submission" date="2017-09" db="EMBL/GenBank/DDBJ databases">
        <authorList>
            <person name="Varghese N."/>
            <person name="Submissions S."/>
        </authorList>
    </citation>
    <scope>NUCLEOTIDE SEQUENCE [LARGE SCALE GENOMIC DNA]</scope>
    <source>
        <strain evidence="10">DSM 29961</strain>
    </source>
</reference>
<dbReference type="InterPro" id="IPR052162">
    <property type="entry name" value="Sensor_kinase/Photoreceptor"/>
</dbReference>
<feature type="domain" description="Histidine kinase" evidence="6">
    <location>
        <begin position="526"/>
        <end position="742"/>
    </location>
</feature>
<dbReference type="EC" id="2.7.13.3" evidence="2"/>
<keyword evidence="5" id="KW-0418">Kinase</keyword>
<proteinExistence type="predicted"/>
<dbReference type="SMART" id="SM00091">
    <property type="entry name" value="PAS"/>
    <property type="match status" value="4"/>
</dbReference>
<keyword evidence="4" id="KW-0808">Transferase</keyword>
<dbReference type="OrthoDB" id="9808408at2"/>
<dbReference type="Proteomes" id="UP000219452">
    <property type="component" value="Unassembled WGS sequence"/>
</dbReference>
<dbReference type="InterPro" id="IPR036890">
    <property type="entry name" value="HATPase_C_sf"/>
</dbReference>
<evidence type="ECO:0000256" key="5">
    <source>
        <dbReference type="ARBA" id="ARBA00022777"/>
    </source>
</evidence>
<evidence type="ECO:0000259" key="7">
    <source>
        <dbReference type="PROSITE" id="PS50112"/>
    </source>
</evidence>
<dbReference type="Pfam" id="PF08447">
    <property type="entry name" value="PAS_3"/>
    <property type="match status" value="3"/>
</dbReference>
<dbReference type="InterPro" id="IPR004358">
    <property type="entry name" value="Sig_transdc_His_kin-like_C"/>
</dbReference>
<evidence type="ECO:0000256" key="4">
    <source>
        <dbReference type="ARBA" id="ARBA00022679"/>
    </source>
</evidence>
<dbReference type="CDD" id="cd00130">
    <property type="entry name" value="PAS"/>
    <property type="match status" value="3"/>
</dbReference>
<evidence type="ECO:0000313" key="10">
    <source>
        <dbReference type="Proteomes" id="UP000219452"/>
    </source>
</evidence>
<evidence type="ECO:0000256" key="2">
    <source>
        <dbReference type="ARBA" id="ARBA00012438"/>
    </source>
</evidence>
<evidence type="ECO:0000259" key="6">
    <source>
        <dbReference type="PROSITE" id="PS50109"/>
    </source>
</evidence>
<evidence type="ECO:0000313" key="9">
    <source>
        <dbReference type="EMBL" id="SOD90423.1"/>
    </source>
</evidence>
<dbReference type="SMART" id="SM00086">
    <property type="entry name" value="PAC"/>
    <property type="match status" value="4"/>
</dbReference>
<dbReference type="CDD" id="cd00082">
    <property type="entry name" value="HisKA"/>
    <property type="match status" value="1"/>
</dbReference>
<dbReference type="PROSITE" id="PS50109">
    <property type="entry name" value="HIS_KIN"/>
    <property type="match status" value="1"/>
</dbReference>
<dbReference type="Gene3D" id="1.10.287.130">
    <property type="match status" value="1"/>
</dbReference>
<protein>
    <recommendedName>
        <fullName evidence="2">histidine kinase</fullName>
        <ecNumber evidence="2">2.7.13.3</ecNumber>
    </recommendedName>
</protein>
<evidence type="ECO:0000256" key="1">
    <source>
        <dbReference type="ARBA" id="ARBA00000085"/>
    </source>
</evidence>
<dbReference type="InterPro" id="IPR000014">
    <property type="entry name" value="PAS"/>
</dbReference>